<organism evidence="10 11">
    <name type="scientific">Aspergillus fumigatus (strain CBS 144.89 / FGSC A1163 / CEA10)</name>
    <name type="common">Neosartorya fumigata</name>
    <dbReference type="NCBI Taxonomy" id="451804"/>
    <lineage>
        <taxon>Eukaryota</taxon>
        <taxon>Fungi</taxon>
        <taxon>Dikarya</taxon>
        <taxon>Ascomycota</taxon>
        <taxon>Pezizomycotina</taxon>
        <taxon>Eurotiomycetes</taxon>
        <taxon>Eurotiomycetidae</taxon>
        <taxon>Eurotiales</taxon>
        <taxon>Aspergillaceae</taxon>
        <taxon>Aspergillus</taxon>
        <taxon>Aspergillus subgen. Fumigati</taxon>
    </lineage>
</organism>
<evidence type="ECO:0000256" key="7">
    <source>
        <dbReference type="ARBA" id="ARBA00023242"/>
    </source>
</evidence>
<protein>
    <recommendedName>
        <fullName evidence="9">DEUBAD domain-containing protein</fullName>
    </recommendedName>
</protein>
<evidence type="ECO:0000256" key="5">
    <source>
        <dbReference type="ARBA" id="ARBA00023015"/>
    </source>
</evidence>
<proteinExistence type="predicted"/>
<dbReference type="Pfam" id="PF13919">
    <property type="entry name" value="ASXH"/>
    <property type="match status" value="1"/>
</dbReference>
<evidence type="ECO:0000259" key="9">
    <source>
        <dbReference type="PROSITE" id="PS51916"/>
    </source>
</evidence>
<sequence>MARKRKAVETGSTRKQPKTTRSTSSADVADFEDAGASGSTMSTNTKLKRKPRRTAKDPWEEETLMTSTTSQLIDIDLVKLLARPEAWNCLEESEKEEILSLLPESLHPNRESTSDDPEAKIPPLPESFLRYSNFWRDSIRLFQLDLQNGRYDPEWQRQAHEAVREREQGKFDRFKEEEFEEFWGQKQRMDKTLAAGQSSQVKLTTLIEHGVVREGDVWKYSRTFAGKGRNKILVEKEAKVTAGPHLSSAKYPILKINGKRMTFAIPSGQRVFLPAVQAPVQQRSTASSQDKDDGFSKTVIPTNGAAKKNEEAQGDTDNTRKSRSSRKRKSEVELASRKKRQQEPISSEEDSQDREPDDDVVLVANSRSVAVEVTSPRAEADSLIPTRILDTISTTNNKEGESVAAAATEVLQDNVTSGVAMDEGSSSTNLASDSYQTSEIILENIGGPTALALKILEVDGRIKDVPNGNAWKEFRSYRNNQDMGSLWEVRQAWYLRGK</sequence>
<evidence type="ECO:0000256" key="4">
    <source>
        <dbReference type="ARBA" id="ARBA00022833"/>
    </source>
</evidence>
<comment type="subcellular location">
    <subcellularLocation>
        <location evidence="1">Nucleus</location>
    </subcellularLocation>
</comment>
<dbReference type="GO" id="GO:0008270">
    <property type="term" value="F:zinc ion binding"/>
    <property type="evidence" value="ECO:0007669"/>
    <property type="project" value="UniProtKB-KW"/>
</dbReference>
<keyword evidence="5" id="KW-0805">Transcription regulation</keyword>
<reference evidence="10 11" key="1">
    <citation type="journal article" date="2008" name="PLoS Genet.">
        <title>Genomic islands in the pathogenic filamentous fungus Aspergillus fumigatus.</title>
        <authorList>
            <person name="Fedorova N.D."/>
            <person name="Khaldi N."/>
            <person name="Joardar V.S."/>
            <person name="Maiti R."/>
            <person name="Amedeo P."/>
            <person name="Anderson M.J."/>
            <person name="Crabtree J."/>
            <person name="Silva J.C."/>
            <person name="Badger J.H."/>
            <person name="Albarraq A."/>
            <person name="Angiuoli S."/>
            <person name="Bussey H."/>
            <person name="Bowyer P."/>
            <person name="Cotty P.J."/>
            <person name="Dyer P.S."/>
            <person name="Egan A."/>
            <person name="Galens K."/>
            <person name="Fraser-Liggett C.M."/>
            <person name="Haas B.J."/>
            <person name="Inman J.M."/>
            <person name="Kent R."/>
            <person name="Lemieux S."/>
            <person name="Malavazi I."/>
            <person name="Orvis J."/>
            <person name="Roemer T."/>
            <person name="Ronning C.M."/>
            <person name="Sundaram J.P."/>
            <person name="Sutton G."/>
            <person name="Turner G."/>
            <person name="Venter J.C."/>
            <person name="White O.R."/>
            <person name="Whitty B.R."/>
            <person name="Youngman P."/>
            <person name="Wolfe K.H."/>
            <person name="Goldman G.H."/>
            <person name="Wortman J.R."/>
            <person name="Jiang B."/>
            <person name="Denning D.W."/>
            <person name="Nierman W.C."/>
        </authorList>
    </citation>
    <scope>NUCLEOTIDE SEQUENCE [LARGE SCALE GENOMIC DNA]</scope>
    <source>
        <strain evidence="11">CBS 144.89 / FGSC A1163 / CEA10</strain>
    </source>
</reference>
<feature type="region of interest" description="Disordered" evidence="8">
    <location>
        <begin position="102"/>
        <end position="121"/>
    </location>
</feature>
<name>B0YD37_ASPFC</name>
<dbReference type="GO" id="GO:0005634">
    <property type="term" value="C:nucleus"/>
    <property type="evidence" value="ECO:0007669"/>
    <property type="project" value="UniProtKB-SubCell"/>
</dbReference>
<evidence type="ECO:0000256" key="1">
    <source>
        <dbReference type="ARBA" id="ARBA00004123"/>
    </source>
</evidence>
<dbReference type="Proteomes" id="UP000001699">
    <property type="component" value="Unassembled WGS sequence"/>
</dbReference>
<feature type="region of interest" description="Disordered" evidence="8">
    <location>
        <begin position="1"/>
        <end position="65"/>
    </location>
</feature>
<keyword evidence="6" id="KW-0804">Transcription</keyword>
<dbReference type="EMBL" id="DS499602">
    <property type="protein sequence ID" value="EDP47571.1"/>
    <property type="molecule type" value="Genomic_DNA"/>
</dbReference>
<evidence type="ECO:0000256" key="2">
    <source>
        <dbReference type="ARBA" id="ARBA00022723"/>
    </source>
</evidence>
<gene>
    <name evidence="10" type="ORF">AFUB_094150</name>
</gene>
<evidence type="ECO:0000256" key="3">
    <source>
        <dbReference type="ARBA" id="ARBA00022771"/>
    </source>
</evidence>
<dbReference type="OrthoDB" id="2289918at2759"/>
<keyword evidence="2" id="KW-0479">Metal-binding</keyword>
<dbReference type="HOGENOM" id="CLU_026585_0_0_1"/>
<keyword evidence="11" id="KW-1185">Reference proteome</keyword>
<dbReference type="InterPro" id="IPR028020">
    <property type="entry name" value="ASX_DEUBAD_dom"/>
</dbReference>
<dbReference type="PROSITE" id="PS51916">
    <property type="entry name" value="DEUBAD"/>
    <property type="match status" value="1"/>
</dbReference>
<accession>B0YD37</accession>
<keyword evidence="7" id="KW-0539">Nucleus</keyword>
<evidence type="ECO:0000313" key="10">
    <source>
        <dbReference type="EMBL" id="EDP47571.1"/>
    </source>
</evidence>
<evidence type="ECO:0000313" key="11">
    <source>
        <dbReference type="Proteomes" id="UP000001699"/>
    </source>
</evidence>
<feature type="compositionally biased region" description="Polar residues" evidence="8">
    <location>
        <begin position="10"/>
        <end position="26"/>
    </location>
</feature>
<dbReference type="InterPro" id="IPR044867">
    <property type="entry name" value="DEUBAD_dom"/>
</dbReference>
<feature type="compositionally biased region" description="Acidic residues" evidence="8">
    <location>
        <begin position="346"/>
        <end position="358"/>
    </location>
</feature>
<keyword evidence="3" id="KW-0863">Zinc-finger</keyword>
<feature type="compositionally biased region" description="Basic and acidic residues" evidence="8">
    <location>
        <begin position="107"/>
        <end position="119"/>
    </location>
</feature>
<dbReference type="VEuPathDB" id="FungiDB:AFUB_094150"/>
<evidence type="ECO:0000256" key="6">
    <source>
        <dbReference type="ARBA" id="ARBA00023163"/>
    </source>
</evidence>
<keyword evidence="4" id="KW-0862">Zinc</keyword>
<feature type="domain" description="DEUBAD" evidence="9">
    <location>
        <begin position="68"/>
        <end position="188"/>
    </location>
</feature>
<dbReference type="AlphaFoldDB" id="B0YD37"/>
<feature type="region of interest" description="Disordered" evidence="8">
    <location>
        <begin position="282"/>
        <end position="358"/>
    </location>
</feature>
<evidence type="ECO:0000256" key="8">
    <source>
        <dbReference type="SAM" id="MobiDB-lite"/>
    </source>
</evidence>